<evidence type="ECO:0000313" key="4">
    <source>
        <dbReference type="Proteomes" id="UP000007819"/>
    </source>
</evidence>
<feature type="transmembrane region" description="Helical" evidence="1">
    <location>
        <begin position="13"/>
        <end position="30"/>
    </location>
</feature>
<evidence type="ECO:0000256" key="1">
    <source>
        <dbReference type="SAM" id="Phobius"/>
    </source>
</evidence>
<dbReference type="GO" id="GO:0046983">
    <property type="term" value="F:protein dimerization activity"/>
    <property type="evidence" value="ECO:0007669"/>
    <property type="project" value="InterPro"/>
</dbReference>
<feature type="domain" description="HAT C-terminal dimerisation" evidence="2">
    <location>
        <begin position="352"/>
        <end position="396"/>
    </location>
</feature>
<keyword evidence="1" id="KW-1133">Transmembrane helix</keyword>
<evidence type="ECO:0000313" key="3">
    <source>
        <dbReference type="EnsemblMetazoa" id="XP_008184633.1"/>
    </source>
</evidence>
<evidence type="ECO:0000259" key="2">
    <source>
        <dbReference type="Pfam" id="PF05699"/>
    </source>
</evidence>
<dbReference type="GeneID" id="103309855"/>
<proteinExistence type="predicted"/>
<reference evidence="3" key="2">
    <citation type="submission" date="2022-06" db="UniProtKB">
        <authorList>
            <consortium name="EnsemblMetazoa"/>
        </authorList>
    </citation>
    <scope>IDENTIFICATION</scope>
</reference>
<dbReference type="AlphaFoldDB" id="A0A8R2B6W5"/>
<dbReference type="InterPro" id="IPR012337">
    <property type="entry name" value="RNaseH-like_sf"/>
</dbReference>
<keyword evidence="4" id="KW-1185">Reference proteome</keyword>
<accession>A0A8R2B6W5</accession>
<dbReference type="RefSeq" id="XP_008184633.1">
    <property type="nucleotide sequence ID" value="XM_008186411.1"/>
</dbReference>
<keyword evidence="1" id="KW-0812">Transmembrane</keyword>
<reference evidence="4" key="1">
    <citation type="submission" date="2010-06" db="EMBL/GenBank/DDBJ databases">
        <authorList>
            <person name="Jiang H."/>
            <person name="Abraham K."/>
            <person name="Ali S."/>
            <person name="Alsbrooks S.L."/>
            <person name="Anim B.N."/>
            <person name="Anosike U.S."/>
            <person name="Attaway T."/>
            <person name="Bandaranaike D.P."/>
            <person name="Battles P.K."/>
            <person name="Bell S.N."/>
            <person name="Bell A.V."/>
            <person name="Beltran B."/>
            <person name="Bickham C."/>
            <person name="Bustamante Y."/>
            <person name="Caleb T."/>
            <person name="Canada A."/>
            <person name="Cardenas V."/>
            <person name="Carter K."/>
            <person name="Chacko J."/>
            <person name="Chandrabose M.N."/>
            <person name="Chavez D."/>
            <person name="Chavez A."/>
            <person name="Chen L."/>
            <person name="Chu H.-S."/>
            <person name="Claassen K.J."/>
            <person name="Cockrell R."/>
            <person name="Collins M."/>
            <person name="Cooper J.A."/>
            <person name="Cree A."/>
            <person name="Curry S.M."/>
            <person name="Da Y."/>
            <person name="Dao M.D."/>
            <person name="Das B."/>
            <person name="Davila M.-L."/>
            <person name="Davy-Carroll L."/>
            <person name="Denson S."/>
            <person name="Dinh H."/>
            <person name="Ebong V.E."/>
            <person name="Edwards J.R."/>
            <person name="Egan A."/>
            <person name="El-Daye J."/>
            <person name="Escobedo L."/>
            <person name="Fernandez S."/>
            <person name="Fernando P.R."/>
            <person name="Flagg N."/>
            <person name="Forbes L.D."/>
            <person name="Fowler R.G."/>
            <person name="Fu Q."/>
            <person name="Gabisi R.A."/>
            <person name="Ganer J."/>
            <person name="Garbino Pronczuk A."/>
            <person name="Garcia R.M."/>
            <person name="Garner T."/>
            <person name="Garrett T.E."/>
            <person name="Gonzalez D.A."/>
            <person name="Hamid H."/>
            <person name="Hawkins E.S."/>
            <person name="Hirani K."/>
            <person name="Hogues M.E."/>
            <person name="Hollins B."/>
            <person name="Hsiao C.-H."/>
            <person name="Jabil R."/>
            <person name="James M.L."/>
            <person name="Jhangiani S.N."/>
            <person name="Johnson B."/>
            <person name="Johnson Q."/>
            <person name="Joshi V."/>
            <person name="Kalu J.B."/>
            <person name="Kam C."/>
            <person name="Kashfia A."/>
            <person name="Keebler J."/>
            <person name="Kisamo H."/>
            <person name="Kovar C.L."/>
            <person name="Lago L.A."/>
            <person name="Lai C.-Y."/>
            <person name="Laidlaw J."/>
            <person name="Lara F."/>
            <person name="Le T.-K."/>
            <person name="Lee S.L."/>
            <person name="Legall F.H."/>
            <person name="Lemon S.J."/>
            <person name="Lewis L.R."/>
            <person name="Li B."/>
            <person name="Liu Y."/>
            <person name="Liu Y.-S."/>
            <person name="Lopez J."/>
            <person name="Lozado R.J."/>
            <person name="Lu J."/>
            <person name="Madu R.C."/>
            <person name="Maheshwari M."/>
            <person name="Maheshwari R."/>
            <person name="Malloy K."/>
            <person name="Martinez E."/>
            <person name="Mathew T."/>
            <person name="Mercado I.C."/>
            <person name="Mercado C."/>
            <person name="Meyer B."/>
            <person name="Montgomery K."/>
            <person name="Morgan M.B."/>
            <person name="Munidasa M."/>
            <person name="Nazareth L.V."/>
            <person name="Nelson J."/>
            <person name="Ng B.M."/>
            <person name="Nguyen N.B."/>
            <person name="Nguyen P.Q."/>
            <person name="Nguyen T."/>
            <person name="Obregon M."/>
            <person name="Okwuonu G.O."/>
            <person name="Onwere C.G."/>
            <person name="Orozco G."/>
            <person name="Parra A."/>
            <person name="Patel S."/>
            <person name="Patil S."/>
            <person name="Perez A."/>
            <person name="Perez Y."/>
            <person name="Pham C."/>
            <person name="Primus E.L."/>
            <person name="Pu L.-L."/>
            <person name="Puazo M."/>
            <person name="Qin X."/>
            <person name="Quiroz J.B."/>
            <person name="Reese J."/>
            <person name="Richards S."/>
            <person name="Rives C.M."/>
            <person name="Robberts R."/>
            <person name="Ruiz S.J."/>
            <person name="Ruiz M.J."/>
            <person name="Santibanez J."/>
            <person name="Schneider B.W."/>
            <person name="Sisson I."/>
            <person name="Smith M."/>
            <person name="Sodergren E."/>
            <person name="Song X.-Z."/>
            <person name="Song B.B."/>
            <person name="Summersgill H."/>
            <person name="Thelus R."/>
            <person name="Thornton R.D."/>
            <person name="Trejos Z.Y."/>
            <person name="Usmani K."/>
            <person name="Vattathil S."/>
            <person name="Villasana D."/>
            <person name="Walker D.L."/>
            <person name="Wang S."/>
            <person name="Wang K."/>
            <person name="White C.S."/>
            <person name="Williams A.C."/>
            <person name="Williamson J."/>
            <person name="Wilson K."/>
            <person name="Woghiren I.O."/>
            <person name="Woodworth J.R."/>
            <person name="Worley K.C."/>
            <person name="Wright R.A."/>
            <person name="Wu W."/>
            <person name="Young L."/>
            <person name="Zhang L."/>
            <person name="Zhang J."/>
            <person name="Zhu Y."/>
            <person name="Muzny D.M."/>
            <person name="Weinstock G."/>
            <person name="Gibbs R.A."/>
        </authorList>
    </citation>
    <scope>NUCLEOTIDE SEQUENCE [LARGE SCALE GENOMIC DNA]</scope>
    <source>
        <strain evidence="4">LSR1</strain>
    </source>
</reference>
<dbReference type="EnsemblMetazoa" id="XM_008186411.1">
    <property type="protein sequence ID" value="XP_008184633.1"/>
    <property type="gene ID" value="LOC103309855"/>
</dbReference>
<keyword evidence="1" id="KW-0472">Membrane</keyword>
<dbReference type="OrthoDB" id="6610375at2759"/>
<organism evidence="3 4">
    <name type="scientific">Acyrthosiphon pisum</name>
    <name type="common">Pea aphid</name>
    <dbReference type="NCBI Taxonomy" id="7029"/>
    <lineage>
        <taxon>Eukaryota</taxon>
        <taxon>Metazoa</taxon>
        <taxon>Ecdysozoa</taxon>
        <taxon>Arthropoda</taxon>
        <taxon>Hexapoda</taxon>
        <taxon>Insecta</taxon>
        <taxon>Pterygota</taxon>
        <taxon>Neoptera</taxon>
        <taxon>Paraneoptera</taxon>
        <taxon>Hemiptera</taxon>
        <taxon>Sternorrhyncha</taxon>
        <taxon>Aphidomorpha</taxon>
        <taxon>Aphidoidea</taxon>
        <taxon>Aphididae</taxon>
        <taxon>Macrosiphini</taxon>
        <taxon>Acyrthosiphon</taxon>
    </lineage>
</organism>
<dbReference type="Pfam" id="PF05699">
    <property type="entry name" value="Dimer_Tnp_hAT"/>
    <property type="match status" value="1"/>
</dbReference>
<dbReference type="SUPFAM" id="SSF53098">
    <property type="entry name" value="Ribonuclease H-like"/>
    <property type="match status" value="1"/>
</dbReference>
<dbReference type="Proteomes" id="UP000007819">
    <property type="component" value="Chromosome X"/>
</dbReference>
<dbReference type="InterPro" id="IPR008906">
    <property type="entry name" value="HATC_C_dom"/>
</dbReference>
<sequence>MADETTDVGHFEQLSILRLFLTVFMMYLILMGKDWHSVLSVCFDGASTMAGKIGGVQTKCKEQNSDIKYIHCYAHCLNLALVDSVCDKSKNSKRNKLVFNFFGTIQFTYNFIESSAMRHAILEKISKDLGIKLLTLKSCSITRWACRAEAVKSVLNNYEVLLLAIEEICESSSVPEMCAKRMGLKYQLKSFDFIFGLYLLNPILNIILKTSSLLQSPNMDLVLAVNSVESLKQNLMAMRNSDEEFINIYQQSVELYNKNRVPVPEVINRKVSTHELISGINSRFNQEIVQLVQAVAKILESEIKLLKYLPATDGKPDTNTNNESIHAWLDYMKINNYIKSFIGFFTVLKLFSVIPVTSCSSERVFSKLKIVKNKLRSTMQQDRLNSLSLMFTESELTSSEVKTELNSERYDDTLGGQSE</sequence>
<dbReference type="PANTHER" id="PTHR46880:SF5">
    <property type="entry name" value="DUF4371 DOMAIN-CONTAINING PROTEIN"/>
    <property type="match status" value="1"/>
</dbReference>
<name>A0A8R2B6W5_ACYPI</name>
<protein>
    <recommendedName>
        <fullName evidence="2">HAT C-terminal dimerisation domain-containing protein</fullName>
    </recommendedName>
</protein>
<dbReference type="PANTHER" id="PTHR46880">
    <property type="entry name" value="RAS-ASSOCIATING DOMAIN-CONTAINING PROTEIN"/>
    <property type="match status" value="1"/>
</dbReference>
<dbReference type="KEGG" id="api:103309855"/>